<accession>A0A3S4CYJ6</accession>
<dbReference type="SUPFAM" id="SSF54593">
    <property type="entry name" value="Glyoxalase/Bleomycin resistance protein/Dihydroxybiphenyl dioxygenase"/>
    <property type="match status" value="1"/>
</dbReference>
<dbReference type="Gene3D" id="3.10.180.10">
    <property type="entry name" value="2,3-Dihydroxybiphenyl 1,2-Dioxygenase, domain 1"/>
    <property type="match status" value="1"/>
</dbReference>
<dbReference type="RefSeq" id="WP_126154203.1">
    <property type="nucleotide sequence ID" value="NZ_UZWE01000028.1"/>
</dbReference>
<evidence type="ECO:0000313" key="2">
    <source>
        <dbReference type="Proteomes" id="UP000270743"/>
    </source>
</evidence>
<dbReference type="Proteomes" id="UP000270743">
    <property type="component" value="Unassembled WGS sequence"/>
</dbReference>
<proteinExistence type="predicted"/>
<dbReference type="AlphaFoldDB" id="A0A3S4CYJ6"/>
<name>A0A3S4CYJ6_9RHOB</name>
<keyword evidence="2" id="KW-1185">Reference proteome</keyword>
<organism evidence="1 2">
    <name type="scientific">Paracoccus haematequi</name>
    <dbReference type="NCBI Taxonomy" id="2491866"/>
    <lineage>
        <taxon>Bacteria</taxon>
        <taxon>Pseudomonadati</taxon>
        <taxon>Pseudomonadota</taxon>
        <taxon>Alphaproteobacteria</taxon>
        <taxon>Rhodobacterales</taxon>
        <taxon>Paracoccaceae</taxon>
        <taxon>Paracoccus</taxon>
    </lineage>
</organism>
<protein>
    <recommendedName>
        <fullName evidence="3">Glyoxalase-like domain protein</fullName>
    </recommendedName>
</protein>
<sequence>MIRPGRNIAIKVPQHRWDETVAFYRDRIGLRVTRELSASMGFDFNGFTLWIDRVPQQSQADVWLELFSDDPDAALARLGSPQRDELEPLDGVTGHWTSDPAGVVVLVRKPREGEE</sequence>
<dbReference type="InterPro" id="IPR029068">
    <property type="entry name" value="Glyas_Bleomycin-R_OHBP_Dase"/>
</dbReference>
<evidence type="ECO:0000313" key="1">
    <source>
        <dbReference type="EMBL" id="VDS08540.1"/>
    </source>
</evidence>
<evidence type="ECO:0008006" key="3">
    <source>
        <dbReference type="Google" id="ProtNLM"/>
    </source>
</evidence>
<dbReference type="EMBL" id="UZWE01000028">
    <property type="protein sequence ID" value="VDS08540.1"/>
    <property type="molecule type" value="Genomic_DNA"/>
</dbReference>
<dbReference type="OrthoDB" id="2871523at2"/>
<reference evidence="1 2" key="1">
    <citation type="submission" date="2018-12" db="EMBL/GenBank/DDBJ databases">
        <authorList>
            <person name="Criscuolo A."/>
        </authorList>
    </citation>
    <scope>NUCLEOTIDE SEQUENCE [LARGE SCALE GENOMIC DNA]</scope>
    <source>
        <strain evidence="1">ACIP1116241</strain>
    </source>
</reference>
<gene>
    <name evidence="1" type="ORF">PARHAE_01724</name>
</gene>